<dbReference type="EMBL" id="CASHSV030000002">
    <property type="protein sequence ID" value="CAJ2635203.1"/>
    <property type="molecule type" value="Genomic_DNA"/>
</dbReference>
<organism evidence="1 2">
    <name type="scientific">Trifolium pratense</name>
    <name type="common">Red clover</name>
    <dbReference type="NCBI Taxonomy" id="57577"/>
    <lineage>
        <taxon>Eukaryota</taxon>
        <taxon>Viridiplantae</taxon>
        <taxon>Streptophyta</taxon>
        <taxon>Embryophyta</taxon>
        <taxon>Tracheophyta</taxon>
        <taxon>Spermatophyta</taxon>
        <taxon>Magnoliopsida</taxon>
        <taxon>eudicotyledons</taxon>
        <taxon>Gunneridae</taxon>
        <taxon>Pentapetalae</taxon>
        <taxon>rosids</taxon>
        <taxon>fabids</taxon>
        <taxon>Fabales</taxon>
        <taxon>Fabaceae</taxon>
        <taxon>Papilionoideae</taxon>
        <taxon>50 kb inversion clade</taxon>
        <taxon>NPAAA clade</taxon>
        <taxon>Hologalegina</taxon>
        <taxon>IRL clade</taxon>
        <taxon>Trifolieae</taxon>
        <taxon>Trifolium</taxon>
    </lineage>
</organism>
<comment type="caution">
    <text evidence="1">The sequence shown here is derived from an EMBL/GenBank/DDBJ whole genome shotgun (WGS) entry which is preliminary data.</text>
</comment>
<reference evidence="1" key="1">
    <citation type="submission" date="2023-10" db="EMBL/GenBank/DDBJ databases">
        <authorList>
            <person name="Rodriguez Cubillos JULIANA M."/>
            <person name="De Vega J."/>
        </authorList>
    </citation>
    <scope>NUCLEOTIDE SEQUENCE</scope>
</reference>
<evidence type="ECO:0000313" key="1">
    <source>
        <dbReference type="EMBL" id="CAJ2635203.1"/>
    </source>
</evidence>
<keyword evidence="2" id="KW-1185">Reference proteome</keyword>
<dbReference type="Proteomes" id="UP001177021">
    <property type="component" value="Unassembled WGS sequence"/>
</dbReference>
<name>A0ACB0ITH9_TRIPR</name>
<gene>
    <name evidence="1" type="ORF">MILVUS5_LOCUS5945</name>
</gene>
<sequence>MKSLLVEEDFLFLLETPGMTDRFRSLISEIKEITDLSTDQKSFLHMAEMFYSLLASDKPLFLAVWSENDEIQNEWLILIDKTKTARENVKVWSSTYKVYREEERSLDKNLNKFWKSCPLFGKEREERNLDNDIRDVMNQLHPLKKRMAEVQGAIADALVRLQDRSCILGRFEGKMDDLLCQRRALENE</sequence>
<proteinExistence type="predicted"/>
<evidence type="ECO:0000313" key="2">
    <source>
        <dbReference type="Proteomes" id="UP001177021"/>
    </source>
</evidence>
<accession>A0ACB0ITH9</accession>
<protein>
    <submittedName>
        <fullName evidence="1">Uncharacterized protein</fullName>
    </submittedName>
</protein>